<comment type="caution">
    <text evidence="2">The sequence shown here is derived from an EMBL/GenBank/DDBJ whole genome shotgun (WGS) entry which is preliminary data.</text>
</comment>
<reference evidence="2 3" key="1">
    <citation type="journal article" date="2014" name="Genome Announc.">
        <title>Draft Genome Sequence of Geobacillus thermopakistaniensis Strain MAS1.</title>
        <authorList>
            <person name="Siddiqui M.A."/>
            <person name="Rashid N."/>
            <person name="Ayyampalayam S."/>
            <person name="Whitman W.B."/>
        </authorList>
    </citation>
    <scope>NUCLEOTIDE SEQUENCE [LARGE SCALE GENOMIC DNA]</scope>
    <source>
        <strain evidence="2 3">MAS1</strain>
    </source>
</reference>
<gene>
    <name evidence="2" type="ORF">T260_08430</name>
</gene>
<proteinExistence type="predicted"/>
<organism evidence="2 3">
    <name type="scientific">Geobacillus thermopakistaniensis (strain MAS1)</name>
    <dbReference type="NCBI Taxonomy" id="1408282"/>
    <lineage>
        <taxon>Bacteria</taxon>
        <taxon>Bacillati</taxon>
        <taxon>Bacillota</taxon>
        <taxon>Bacilli</taxon>
        <taxon>Bacillales</taxon>
        <taxon>Anoxybacillaceae</taxon>
        <taxon>Geobacillus</taxon>
    </lineage>
</organism>
<sequence length="52" mass="6107">MTGGSIAHYSRRNHRVFRHYVLLAEENCQSIDRGRVPRRLSKSATRRRPRTG</sequence>
<name>A0A7U9JBJ7_GEOTM</name>
<feature type="compositionally biased region" description="Basic residues" evidence="1">
    <location>
        <begin position="36"/>
        <end position="52"/>
    </location>
</feature>
<keyword evidence="3" id="KW-1185">Reference proteome</keyword>
<evidence type="ECO:0000313" key="3">
    <source>
        <dbReference type="Proteomes" id="UP000018339"/>
    </source>
</evidence>
<feature type="region of interest" description="Disordered" evidence="1">
    <location>
        <begin position="32"/>
        <end position="52"/>
    </location>
</feature>
<dbReference type="EMBL" id="AYSF01000044">
    <property type="protein sequence ID" value="ESU72428.1"/>
    <property type="molecule type" value="Genomic_DNA"/>
</dbReference>
<evidence type="ECO:0000256" key="1">
    <source>
        <dbReference type="SAM" id="MobiDB-lite"/>
    </source>
</evidence>
<dbReference type="Proteomes" id="UP000018339">
    <property type="component" value="Unassembled WGS sequence"/>
</dbReference>
<protein>
    <submittedName>
        <fullName evidence="2">Uncharacterized protein</fullName>
    </submittedName>
</protein>
<dbReference type="AlphaFoldDB" id="A0A7U9JBJ7"/>
<evidence type="ECO:0000313" key="2">
    <source>
        <dbReference type="EMBL" id="ESU72428.1"/>
    </source>
</evidence>
<accession>A0A7U9JBJ7</accession>